<protein>
    <submittedName>
        <fullName evidence="2">Cytochrome P450</fullName>
    </submittedName>
</protein>
<evidence type="ECO:0000256" key="1">
    <source>
        <dbReference type="ARBA" id="ARBA00010617"/>
    </source>
</evidence>
<dbReference type="EMBL" id="JAAOYM010000001">
    <property type="protein sequence ID" value="NIJ12008.1"/>
    <property type="molecule type" value="Genomic_DNA"/>
</dbReference>
<name>A0A7X5ZQM6_9PSEU</name>
<dbReference type="GO" id="GO:0016705">
    <property type="term" value="F:oxidoreductase activity, acting on paired donors, with incorporation or reduction of molecular oxygen"/>
    <property type="evidence" value="ECO:0007669"/>
    <property type="project" value="InterPro"/>
</dbReference>
<dbReference type="InterPro" id="IPR002397">
    <property type="entry name" value="Cyt_P450_B"/>
</dbReference>
<reference evidence="2 3" key="1">
    <citation type="submission" date="2020-03" db="EMBL/GenBank/DDBJ databases">
        <title>Sequencing the genomes of 1000 actinobacteria strains.</title>
        <authorList>
            <person name="Klenk H.-P."/>
        </authorList>
    </citation>
    <scope>NUCLEOTIDE SEQUENCE [LARGE SCALE GENOMIC DNA]</scope>
    <source>
        <strain evidence="2 3">DSM 45685</strain>
    </source>
</reference>
<dbReference type="Proteomes" id="UP000545493">
    <property type="component" value="Unassembled WGS sequence"/>
</dbReference>
<sequence>MTERQYDAGDTAETAEEVEPIRLSGPWLNEDPAELYERIRRTYGPVAPVLLEGDLPAWFVCGYAELERVTADSRLFARDTRRWNAWDRVPDDWSLLAYVLYNTSVMFTEGPLHQRRSAAISDALADVDQFELVSLCERIADRLIDEFAGSGKADLIGQYAELIPLSAVAAIYGMPETETPGLVRDIASSMDSGGPESMEAYDRVRERMRLLVETKREHPAPDVPSRLIAHPAGLEDEEIVLDLLVLLSTAHQPTANWIGNTIRLLLTDARFAADLAGGRASVGQALNEVLWRDTPMQNFIGRVASRDTMLGGRQLRAGDLVVLGLAAANADPAVRTAGRDTAGNSAHLSFGQGEHGCPYPAPELAEVIARTSVEVLLDRLPDLALAVPPDALRWRDSVLLRGLTGLPVHFSPTYPVRGH</sequence>
<dbReference type="CDD" id="cd20623">
    <property type="entry name" value="CYP_unk"/>
    <property type="match status" value="1"/>
</dbReference>
<dbReference type="GO" id="GO:0004497">
    <property type="term" value="F:monooxygenase activity"/>
    <property type="evidence" value="ECO:0007669"/>
    <property type="project" value="InterPro"/>
</dbReference>
<dbReference type="RefSeq" id="WP_167170125.1">
    <property type="nucleotide sequence ID" value="NZ_JAAOYM010000001.1"/>
</dbReference>
<dbReference type="PRINTS" id="PR00359">
    <property type="entry name" value="BP450"/>
</dbReference>
<gene>
    <name evidence="2" type="ORF">FHU38_002352</name>
</gene>
<dbReference type="GO" id="GO:0005506">
    <property type="term" value="F:iron ion binding"/>
    <property type="evidence" value="ECO:0007669"/>
    <property type="project" value="InterPro"/>
</dbReference>
<comment type="caution">
    <text evidence="2">The sequence shown here is derived from an EMBL/GenBank/DDBJ whole genome shotgun (WGS) entry which is preliminary data.</text>
</comment>
<evidence type="ECO:0000313" key="2">
    <source>
        <dbReference type="EMBL" id="NIJ12008.1"/>
    </source>
</evidence>
<dbReference type="InterPro" id="IPR036396">
    <property type="entry name" value="Cyt_P450_sf"/>
</dbReference>
<dbReference type="AlphaFoldDB" id="A0A7X5ZQM6"/>
<dbReference type="PANTHER" id="PTHR46696:SF1">
    <property type="entry name" value="CYTOCHROME P450 YJIB-RELATED"/>
    <property type="match status" value="1"/>
</dbReference>
<dbReference type="PANTHER" id="PTHR46696">
    <property type="entry name" value="P450, PUTATIVE (EUROFUNG)-RELATED"/>
    <property type="match status" value="1"/>
</dbReference>
<keyword evidence="3" id="KW-1185">Reference proteome</keyword>
<organism evidence="2 3">
    <name type="scientific">Saccharomonospora amisosensis</name>
    <dbReference type="NCBI Taxonomy" id="1128677"/>
    <lineage>
        <taxon>Bacteria</taxon>
        <taxon>Bacillati</taxon>
        <taxon>Actinomycetota</taxon>
        <taxon>Actinomycetes</taxon>
        <taxon>Pseudonocardiales</taxon>
        <taxon>Pseudonocardiaceae</taxon>
        <taxon>Saccharomonospora</taxon>
    </lineage>
</organism>
<dbReference type="SUPFAM" id="SSF48264">
    <property type="entry name" value="Cytochrome P450"/>
    <property type="match status" value="1"/>
</dbReference>
<comment type="similarity">
    <text evidence="1">Belongs to the cytochrome P450 family.</text>
</comment>
<dbReference type="Gene3D" id="1.10.630.10">
    <property type="entry name" value="Cytochrome P450"/>
    <property type="match status" value="1"/>
</dbReference>
<accession>A0A7X5ZQM6</accession>
<evidence type="ECO:0000313" key="3">
    <source>
        <dbReference type="Proteomes" id="UP000545493"/>
    </source>
</evidence>
<proteinExistence type="inferred from homology"/>
<dbReference type="GO" id="GO:0020037">
    <property type="term" value="F:heme binding"/>
    <property type="evidence" value="ECO:0007669"/>
    <property type="project" value="InterPro"/>
</dbReference>